<evidence type="ECO:0000313" key="3">
    <source>
        <dbReference type="Proteomes" id="UP001217417"/>
    </source>
</evidence>
<dbReference type="RefSeq" id="XP_056042990.1">
    <property type="nucleotide sequence ID" value="XM_056187688.1"/>
</dbReference>
<dbReference type="PANTHER" id="PTHR38111:SF2">
    <property type="entry name" value="FINGER DOMAIN PROTEIN, PUTATIVE (AFU_ORTHOLOGUE AFUA_1G01560)-RELATED"/>
    <property type="match status" value="1"/>
</dbReference>
<dbReference type="InterPro" id="IPR053178">
    <property type="entry name" value="Osmoadaptation_assoc"/>
</dbReference>
<organism evidence="2 3">
    <name type="scientific">Lipomyces tetrasporus</name>
    <dbReference type="NCBI Taxonomy" id="54092"/>
    <lineage>
        <taxon>Eukaryota</taxon>
        <taxon>Fungi</taxon>
        <taxon>Dikarya</taxon>
        <taxon>Ascomycota</taxon>
        <taxon>Saccharomycotina</taxon>
        <taxon>Lipomycetes</taxon>
        <taxon>Lipomycetales</taxon>
        <taxon>Lipomycetaceae</taxon>
        <taxon>Lipomyces</taxon>
    </lineage>
</organism>
<dbReference type="InterPro" id="IPR036864">
    <property type="entry name" value="Zn2-C6_fun-type_DNA-bd_sf"/>
</dbReference>
<gene>
    <name evidence="2" type="ORF">POJ06DRAFT_253865</name>
</gene>
<dbReference type="Pfam" id="PF00172">
    <property type="entry name" value="Zn_clus"/>
    <property type="match status" value="1"/>
</dbReference>
<evidence type="ECO:0000313" key="2">
    <source>
        <dbReference type="EMBL" id="KAJ8099540.1"/>
    </source>
</evidence>
<dbReference type="AlphaFoldDB" id="A0AAD7QQR5"/>
<keyword evidence="3" id="KW-1185">Reference proteome</keyword>
<feature type="domain" description="Zn(2)-C6 fungal-type" evidence="1">
    <location>
        <begin position="10"/>
        <end position="39"/>
    </location>
</feature>
<protein>
    <recommendedName>
        <fullName evidence="1">Zn(2)-C6 fungal-type domain-containing protein</fullName>
    </recommendedName>
</protein>
<dbReference type="PANTHER" id="PTHR38111">
    <property type="entry name" value="ZN(2)-C6 FUNGAL-TYPE DOMAIN-CONTAINING PROTEIN-RELATED"/>
    <property type="match status" value="1"/>
</dbReference>
<dbReference type="GO" id="GO:0000981">
    <property type="term" value="F:DNA-binding transcription factor activity, RNA polymerase II-specific"/>
    <property type="evidence" value="ECO:0007669"/>
    <property type="project" value="InterPro"/>
</dbReference>
<dbReference type="Proteomes" id="UP001217417">
    <property type="component" value="Unassembled WGS sequence"/>
</dbReference>
<sequence>MVGVPGRSKGCHTCLRRRVKCDESTPACRRCEKAGYKCSGYERKLEMRFHSFAERHAQPTSSAPTEISKAAPTLLDTQHIHRKLVRSSNDGGDQSSVPPEMSLVAFQESIQFAYLFNNFVWSSYGTPWLQMSAEGRIDGLSLEASRAFSLSIFGKHHHQTDIEVLGAIHYERTVRALTSRLYNVGFPGSETLIVPILILLMHSTSVPDIQAASFHIKGLLKLIQICGPERFAVDHLRPVFESCRATLIIVALISKTRTFLEQDAWLTKPWSAIGGDVNNKNAQNQLVDILAYIPGFLQDQAQLKRWSSEHLKLDLIQRIEHQIARIYDWRRRWEQVNRNAMWVIDPKFVPSDHLLSPTRAGRKVMLFSSFTTATEIALYNAVILCLFSLLCTFKPCESDLILTIALSQTPLFLPSEVSSLIELAVEICHAFEFQLANFHRSHDSTLFWLFPIEIASNILEDDAEYISWIRAMLSTSQVTRGYGTGQKTYGLNFEFAKIARTTANYLGPRTALDEMTTQE</sequence>
<comment type="caution">
    <text evidence="2">The sequence shown here is derived from an EMBL/GenBank/DDBJ whole genome shotgun (WGS) entry which is preliminary data.</text>
</comment>
<dbReference type="SMART" id="SM00066">
    <property type="entry name" value="GAL4"/>
    <property type="match status" value="1"/>
</dbReference>
<dbReference type="InterPro" id="IPR001138">
    <property type="entry name" value="Zn2Cys6_DnaBD"/>
</dbReference>
<reference evidence="2" key="1">
    <citation type="submission" date="2023-03" db="EMBL/GenBank/DDBJ databases">
        <title>Near-Complete genome sequence of Lipomyces tetrasporous NRRL Y-64009, an oleaginous yeast capable of growing on lignocellulosic hydrolysates.</title>
        <authorList>
            <consortium name="Lawrence Berkeley National Laboratory"/>
            <person name="Jagtap S.S."/>
            <person name="Liu J.-J."/>
            <person name="Walukiewicz H.E."/>
            <person name="Pangilinan J."/>
            <person name="Lipzen A."/>
            <person name="Ahrendt S."/>
            <person name="Koriabine M."/>
            <person name="Cobaugh K."/>
            <person name="Salamov A."/>
            <person name="Yoshinaga Y."/>
            <person name="Ng V."/>
            <person name="Daum C."/>
            <person name="Grigoriev I.V."/>
            <person name="Slininger P.J."/>
            <person name="Dien B.S."/>
            <person name="Jin Y.-S."/>
            <person name="Rao C.V."/>
        </authorList>
    </citation>
    <scope>NUCLEOTIDE SEQUENCE</scope>
    <source>
        <strain evidence="2">NRRL Y-64009</strain>
    </source>
</reference>
<dbReference type="GO" id="GO:0008270">
    <property type="term" value="F:zinc ion binding"/>
    <property type="evidence" value="ECO:0007669"/>
    <property type="project" value="InterPro"/>
</dbReference>
<accession>A0AAD7QQR5</accession>
<dbReference type="GeneID" id="80882854"/>
<name>A0AAD7QQR5_9ASCO</name>
<dbReference type="PROSITE" id="PS50048">
    <property type="entry name" value="ZN2_CY6_FUNGAL_2"/>
    <property type="match status" value="1"/>
</dbReference>
<dbReference type="CDD" id="cd00067">
    <property type="entry name" value="GAL4"/>
    <property type="match status" value="1"/>
</dbReference>
<dbReference type="Gene3D" id="4.10.240.10">
    <property type="entry name" value="Zn(2)-C6 fungal-type DNA-binding domain"/>
    <property type="match status" value="1"/>
</dbReference>
<dbReference type="EMBL" id="JARPMG010000006">
    <property type="protein sequence ID" value="KAJ8099540.1"/>
    <property type="molecule type" value="Genomic_DNA"/>
</dbReference>
<proteinExistence type="predicted"/>
<dbReference type="SUPFAM" id="SSF57701">
    <property type="entry name" value="Zn2/Cys6 DNA-binding domain"/>
    <property type="match status" value="1"/>
</dbReference>
<evidence type="ECO:0000259" key="1">
    <source>
        <dbReference type="PROSITE" id="PS50048"/>
    </source>
</evidence>